<dbReference type="InterPro" id="IPR035109">
    <property type="entry name" value="ASPR"/>
</dbReference>
<sequence length="195" mass="22042">MLITITITNEILNKYHYQAILSGNNIAKSSKSCSSVPLQSPIYAFSQNSHPKMSQQYALFLFVFAVSLSGSLQQANCPEDKYGLNSTMREELYKGLKPMMKSGQLEYKCEFEIAAGLILEDPYKDFEFTQKTNTYPIFFEVEAKDGDTPSSLDEAALKFWNQYISGLSSSRKAAGCSYLLQWGYHKFCCLFDDKA</sequence>
<protein>
    <recommendedName>
        <fullName evidence="3">SCP domain-containing protein</fullName>
    </recommendedName>
</protein>
<accession>A0ABR1DVH5</accession>
<reference evidence="1 2" key="1">
    <citation type="submission" date="2023-08" db="EMBL/GenBank/DDBJ databases">
        <title>A Necator americanus chromosomal reference genome.</title>
        <authorList>
            <person name="Ilik V."/>
            <person name="Petrzelkova K.J."/>
            <person name="Pardy F."/>
            <person name="Fuh T."/>
            <person name="Niatou-Singa F.S."/>
            <person name="Gouil Q."/>
            <person name="Baker L."/>
            <person name="Ritchie M.E."/>
            <person name="Jex A.R."/>
            <person name="Gazzola D."/>
            <person name="Li H."/>
            <person name="Toshio Fujiwara R."/>
            <person name="Zhan B."/>
            <person name="Aroian R.V."/>
            <person name="Pafco B."/>
            <person name="Schwarz E.M."/>
        </authorList>
    </citation>
    <scope>NUCLEOTIDE SEQUENCE [LARGE SCALE GENOMIC DNA]</scope>
    <source>
        <strain evidence="1 2">Aroian</strain>
        <tissue evidence="1">Whole animal</tissue>
    </source>
</reference>
<organism evidence="1 2">
    <name type="scientific">Necator americanus</name>
    <name type="common">Human hookworm</name>
    <dbReference type="NCBI Taxonomy" id="51031"/>
    <lineage>
        <taxon>Eukaryota</taxon>
        <taxon>Metazoa</taxon>
        <taxon>Ecdysozoa</taxon>
        <taxon>Nematoda</taxon>
        <taxon>Chromadorea</taxon>
        <taxon>Rhabditida</taxon>
        <taxon>Rhabditina</taxon>
        <taxon>Rhabditomorpha</taxon>
        <taxon>Strongyloidea</taxon>
        <taxon>Ancylostomatidae</taxon>
        <taxon>Bunostominae</taxon>
        <taxon>Necator</taxon>
    </lineage>
</organism>
<gene>
    <name evidence="1" type="primary">Necator_chrV.g18215</name>
    <name evidence="1" type="ORF">RB195_013424</name>
</gene>
<proteinExistence type="predicted"/>
<name>A0ABR1DVH5_NECAM</name>
<comment type="caution">
    <text evidence="1">The sequence shown here is derived from an EMBL/GenBank/DDBJ whole genome shotgun (WGS) entry which is preliminary data.</text>
</comment>
<evidence type="ECO:0000313" key="1">
    <source>
        <dbReference type="EMBL" id="KAK6754409.1"/>
    </source>
</evidence>
<keyword evidence="2" id="KW-1185">Reference proteome</keyword>
<dbReference type="EMBL" id="JAVFWL010000005">
    <property type="protein sequence ID" value="KAK6754409.1"/>
    <property type="molecule type" value="Genomic_DNA"/>
</dbReference>
<evidence type="ECO:0000313" key="2">
    <source>
        <dbReference type="Proteomes" id="UP001303046"/>
    </source>
</evidence>
<dbReference type="Pfam" id="PF17641">
    <property type="entry name" value="ASPRs"/>
    <property type="match status" value="1"/>
</dbReference>
<evidence type="ECO:0008006" key="3">
    <source>
        <dbReference type="Google" id="ProtNLM"/>
    </source>
</evidence>
<dbReference type="Proteomes" id="UP001303046">
    <property type="component" value="Unassembled WGS sequence"/>
</dbReference>